<dbReference type="SMART" id="SM00248">
    <property type="entry name" value="ANK"/>
    <property type="match status" value="3"/>
</dbReference>
<evidence type="ECO:0000256" key="2">
    <source>
        <dbReference type="ARBA" id="ARBA00023043"/>
    </source>
</evidence>
<protein>
    <recommendedName>
        <fullName evidence="8">Ankyrin repeat protein</fullName>
    </recommendedName>
</protein>
<sequence length="588" mass="66140">MEDGDPSLPTYSVSEEDGLIAWIDSMAARAQELQLPLTHPRFNKGIIWIKKDEVTVSREWSRACYIPDDPVEGVAAPVKTAVSEDQQQLQPDAEASSPAPPPPNPAIAEAEKAADLLMTQKIIIERFFRLVRMGQTGMVARCIQKGLVSPDVTDGKGYDDMYGRQYVPDEEEQKRQKREATRSSWWGRKNKTHPDYQPKNVPPLTSAERGDPDNGATPLLTAVDAGDANMIRTLVSLGADINRMARPPDLRRIEDVDRDQMYKFRQGQDDELDRRVRRTPLMLAAAQGRISLVKLFWEELHADDALIAPDGYTALRLAAHARHREIVDLLPSRRGGAWKRFSTRHGRAIQRIRRAGNSIVWFVTTLGKLVFWYTPKALLYHIPKELIIQPLGRLAKYLWQHRREILPVIGRWLVKLPRRVWNVLRDLGLLLVDLAKALGRLIARLPKALKIAGQWVVASLKVVGNALAHVVGRAVSAVHTAVMAVLTWFRSITWADVVRGFEAVVHAIFVGLPQAVWTTIKLLGRFSLLALQALFGGVAFVFYFIGLLIFHTVVFVPRQLWKIITAIGSMIAAAFHEVVVWFDPKSVV</sequence>
<keyword evidence="1" id="KW-0677">Repeat</keyword>
<feature type="region of interest" description="Disordered" evidence="4">
    <location>
        <begin position="80"/>
        <end position="107"/>
    </location>
</feature>
<evidence type="ECO:0000256" key="4">
    <source>
        <dbReference type="SAM" id="MobiDB-lite"/>
    </source>
</evidence>
<evidence type="ECO:0000313" key="6">
    <source>
        <dbReference type="EMBL" id="CAK7211582.1"/>
    </source>
</evidence>
<evidence type="ECO:0000256" key="3">
    <source>
        <dbReference type="PROSITE-ProRule" id="PRU00023"/>
    </source>
</evidence>
<evidence type="ECO:0000256" key="1">
    <source>
        <dbReference type="ARBA" id="ARBA00022737"/>
    </source>
</evidence>
<keyword evidence="5" id="KW-1133">Transmembrane helix</keyword>
<keyword evidence="2 3" id="KW-0040">ANK repeat</keyword>
<dbReference type="PANTHER" id="PTHR24166:SF48">
    <property type="entry name" value="PROTEIN VAPYRIN"/>
    <property type="match status" value="1"/>
</dbReference>
<dbReference type="InterPro" id="IPR036770">
    <property type="entry name" value="Ankyrin_rpt-contain_sf"/>
</dbReference>
<feature type="compositionally biased region" description="Basic and acidic residues" evidence="4">
    <location>
        <begin position="153"/>
        <end position="162"/>
    </location>
</feature>
<reference evidence="6 7" key="1">
    <citation type="submission" date="2024-01" db="EMBL/GenBank/DDBJ databases">
        <authorList>
            <person name="Allen C."/>
            <person name="Tagirdzhanova G."/>
        </authorList>
    </citation>
    <scope>NUCLEOTIDE SEQUENCE [LARGE SCALE GENOMIC DNA]</scope>
</reference>
<dbReference type="Gene3D" id="1.25.40.20">
    <property type="entry name" value="Ankyrin repeat-containing domain"/>
    <property type="match status" value="1"/>
</dbReference>
<comment type="caution">
    <text evidence="6">The sequence shown here is derived from an EMBL/GenBank/DDBJ whole genome shotgun (WGS) entry which is preliminary data.</text>
</comment>
<organism evidence="6 7">
    <name type="scientific">Sporothrix bragantina</name>
    <dbReference type="NCBI Taxonomy" id="671064"/>
    <lineage>
        <taxon>Eukaryota</taxon>
        <taxon>Fungi</taxon>
        <taxon>Dikarya</taxon>
        <taxon>Ascomycota</taxon>
        <taxon>Pezizomycotina</taxon>
        <taxon>Sordariomycetes</taxon>
        <taxon>Sordariomycetidae</taxon>
        <taxon>Ophiostomatales</taxon>
        <taxon>Ophiostomataceae</taxon>
        <taxon>Sporothrix</taxon>
    </lineage>
</organism>
<dbReference type="SUPFAM" id="SSF48403">
    <property type="entry name" value="Ankyrin repeat"/>
    <property type="match status" value="1"/>
</dbReference>
<dbReference type="Proteomes" id="UP001642406">
    <property type="component" value="Unassembled WGS sequence"/>
</dbReference>
<proteinExistence type="predicted"/>
<feature type="repeat" description="ANK" evidence="3">
    <location>
        <begin position="214"/>
        <end position="246"/>
    </location>
</feature>
<accession>A0ABP0AWE6</accession>
<keyword evidence="5" id="KW-0472">Membrane</keyword>
<dbReference type="InterPro" id="IPR050889">
    <property type="entry name" value="Dendritic_Spine_Reg/Scaffold"/>
</dbReference>
<dbReference type="PROSITE" id="PS50297">
    <property type="entry name" value="ANK_REP_REGION"/>
    <property type="match status" value="1"/>
</dbReference>
<name>A0ABP0AWE6_9PEZI</name>
<dbReference type="EMBL" id="CAWUHC010000006">
    <property type="protein sequence ID" value="CAK7211582.1"/>
    <property type="molecule type" value="Genomic_DNA"/>
</dbReference>
<gene>
    <name evidence="6" type="ORF">SBRCBS47491_001173</name>
</gene>
<evidence type="ECO:0000313" key="7">
    <source>
        <dbReference type="Proteomes" id="UP001642406"/>
    </source>
</evidence>
<dbReference type="Pfam" id="PF00023">
    <property type="entry name" value="Ank"/>
    <property type="match status" value="1"/>
</dbReference>
<feature type="transmembrane region" description="Helical" evidence="5">
    <location>
        <begin position="563"/>
        <end position="582"/>
    </location>
</feature>
<feature type="compositionally biased region" description="Basic and acidic residues" evidence="4">
    <location>
        <begin position="172"/>
        <end position="181"/>
    </location>
</feature>
<keyword evidence="5" id="KW-0812">Transmembrane</keyword>
<evidence type="ECO:0008006" key="8">
    <source>
        <dbReference type="Google" id="ProtNLM"/>
    </source>
</evidence>
<evidence type="ECO:0000256" key="5">
    <source>
        <dbReference type="SAM" id="Phobius"/>
    </source>
</evidence>
<keyword evidence="7" id="KW-1185">Reference proteome</keyword>
<dbReference type="PROSITE" id="PS50088">
    <property type="entry name" value="ANK_REPEAT"/>
    <property type="match status" value="1"/>
</dbReference>
<dbReference type="InterPro" id="IPR002110">
    <property type="entry name" value="Ankyrin_rpt"/>
</dbReference>
<feature type="region of interest" description="Disordered" evidence="4">
    <location>
        <begin position="153"/>
        <end position="221"/>
    </location>
</feature>
<feature type="transmembrane region" description="Helical" evidence="5">
    <location>
        <begin position="526"/>
        <end position="556"/>
    </location>
</feature>
<dbReference type="Pfam" id="PF12796">
    <property type="entry name" value="Ank_2"/>
    <property type="match status" value="1"/>
</dbReference>
<dbReference type="PANTHER" id="PTHR24166">
    <property type="entry name" value="ROLLING PEBBLES, ISOFORM B"/>
    <property type="match status" value="1"/>
</dbReference>